<name>A0A921GEP5_9FIRM</name>
<feature type="region of interest" description="Disordered" evidence="1">
    <location>
        <begin position="1036"/>
        <end position="1063"/>
    </location>
</feature>
<dbReference type="InterPro" id="IPR008454">
    <property type="entry name" value="Collagen-bd_Cna-like_B-typ_dom"/>
</dbReference>
<accession>A0A921GEP5</accession>
<feature type="non-terminal residue" evidence="3">
    <location>
        <position position="1159"/>
    </location>
</feature>
<feature type="non-terminal residue" evidence="3">
    <location>
        <position position="1"/>
    </location>
</feature>
<dbReference type="SUPFAM" id="SSF49478">
    <property type="entry name" value="Cna protein B-type domain"/>
    <property type="match status" value="1"/>
</dbReference>
<dbReference type="Gene3D" id="2.60.40.1140">
    <property type="entry name" value="Collagen-binding surface protein Cna, B-type domain"/>
    <property type="match status" value="1"/>
</dbReference>
<reference evidence="3" key="1">
    <citation type="journal article" date="2021" name="PeerJ">
        <title>Extensive microbial diversity within the chicken gut microbiome revealed by metagenomics and culture.</title>
        <authorList>
            <person name="Gilroy R."/>
            <person name="Ravi A."/>
            <person name="Getino M."/>
            <person name="Pursley I."/>
            <person name="Horton D.L."/>
            <person name="Alikhan N.F."/>
            <person name="Baker D."/>
            <person name="Gharbi K."/>
            <person name="Hall N."/>
            <person name="Watson M."/>
            <person name="Adriaenssens E.M."/>
            <person name="Foster-Nyarko E."/>
            <person name="Jarju S."/>
            <person name="Secka A."/>
            <person name="Antonio M."/>
            <person name="Oren A."/>
            <person name="Chaudhuri R.R."/>
            <person name="La Ragione R."/>
            <person name="Hildebrand F."/>
            <person name="Pallen M.J."/>
        </authorList>
    </citation>
    <scope>NUCLEOTIDE SEQUENCE</scope>
    <source>
        <strain evidence="3">CHK193-16274</strain>
    </source>
</reference>
<proteinExistence type="predicted"/>
<comment type="caution">
    <text evidence="3">The sequence shown here is derived from an EMBL/GenBank/DDBJ whole genome shotgun (WGS) entry which is preliminary data.</text>
</comment>
<evidence type="ECO:0000256" key="1">
    <source>
        <dbReference type="SAM" id="MobiDB-lite"/>
    </source>
</evidence>
<sequence length="1159" mass="124946">FAGEMITAGVANVGGIEIADIEVLGDLGGLLNVFVPVINKSSITGYKSGMVIETSGTNRTEYEGNAGGFVGSMIGGQINPEANDASSTCKVENLKQVKGSNSIGGFAGSILPGSAAKVNTASNQGILNKLLEKLIGSVSDLVQVLNATLATVKYASVNSSNAAGFVVDGKYGTSDYAYAAGGFAGNVNGAVLGNINDSVEAVTLSVNNLQSVIGGEHVGGFLGLGDVASVAQVGETTETTILDLIKLGDIDLLDAFRTYVYNGKVTGAKNGLNISAHTENKIGDSTSTVYTGNAGGFAGSLLNGSIKNSRVENINSIKALNYAGGFIGHMGKSGTIDIDSIGTEVGLLNGTAGVLDVFGSHADNCYAEGMTNNGFTVKSSNGTDSLAGGFVGNGDLAKIDNCHVRELKQVASDLTAGGFVGKTSFAYLDKIEASSDSLLNPILTVVNKLLDYLYIDNLENIGLIEIDVPGKLLKLEVLSDGDVLSVTLLGLPITVSLVRASDDSTSDVAKITIGDSYIEIPCYENNGEDGNHINPDDATNISIGLIKANRTKITNSSVDGIEAGYDIFGAGASNNADGSRDGYAGGFVGFNDEGLLEENEMLRADTIRGAADKIGGFSGNTSLKSVYDFNTIYGIEGNGNKYHVYRIFDDDELNYLYKFEDEVTTKDDNKILENQKVLLAEYKPIDGNTPNYYDYEIEHLNAFIENENRRIPVRYLDKSSDWEGAFQTTADKFIEFDAKVYVSDCQLNLMTGAVSDENIFDPIKEEGAMQDPCTGDNINLTIQKLWIDNNNEDSRRPSTLTITLKRYITDDNQKIYDDTFNGEVTITSDNADYDTNSWSITNPYPLFDEDGNRYTYEVIENVIDGYLTIYDQSKDGYTFYITNYRTTAIMNGDSVVIDYGLPVTVDVMSNDRSELDNAELLLSGITKINRDGETGGVSGINPDTVSSSQEYNNLGITASCVGNYGNAEVLDDTSIKYSPTNMNMDNFEKLLYALKVTGDTKNAQDYVYSTLDVIPATEIYYEDDFKTVEYHNGTFKEGEVPEGNKWQEDGIKDDDREQDSTRPGVETITKVLDDQTKKEYDNLYGFDTSYLEDSTYSRGSSRYISVNSNFKNDDFPSISFEFTGTGFDVISLTSNQTGTIITRLYEPDGEGGYKELPSR</sequence>
<dbReference type="Proteomes" id="UP000749320">
    <property type="component" value="Unassembled WGS sequence"/>
</dbReference>
<evidence type="ECO:0000313" key="4">
    <source>
        <dbReference type="Proteomes" id="UP000749320"/>
    </source>
</evidence>
<dbReference type="Pfam" id="PF05738">
    <property type="entry name" value="Cna_B"/>
    <property type="match status" value="1"/>
</dbReference>
<evidence type="ECO:0000259" key="2">
    <source>
        <dbReference type="Pfam" id="PF05738"/>
    </source>
</evidence>
<feature type="compositionally biased region" description="Basic and acidic residues" evidence="1">
    <location>
        <begin position="1045"/>
        <end position="1060"/>
    </location>
</feature>
<organism evidence="3 4">
    <name type="scientific">Thomasclavelia spiroformis</name>
    <dbReference type="NCBI Taxonomy" id="29348"/>
    <lineage>
        <taxon>Bacteria</taxon>
        <taxon>Bacillati</taxon>
        <taxon>Bacillota</taxon>
        <taxon>Erysipelotrichia</taxon>
        <taxon>Erysipelotrichales</taxon>
        <taxon>Coprobacillaceae</taxon>
        <taxon>Thomasclavelia</taxon>
    </lineage>
</organism>
<protein>
    <submittedName>
        <fullName evidence="3">Cna B-type domain-containing protein</fullName>
    </submittedName>
</protein>
<gene>
    <name evidence="3" type="ORF">K8V91_09565</name>
</gene>
<evidence type="ECO:0000313" key="3">
    <source>
        <dbReference type="EMBL" id="HJF41159.1"/>
    </source>
</evidence>
<dbReference type="CDD" id="cd00222">
    <property type="entry name" value="CollagenBindB"/>
    <property type="match status" value="1"/>
</dbReference>
<feature type="domain" description="CNA-B" evidence="2">
    <location>
        <begin position="781"/>
        <end position="883"/>
    </location>
</feature>
<reference evidence="3" key="2">
    <citation type="submission" date="2021-09" db="EMBL/GenBank/DDBJ databases">
        <authorList>
            <person name="Gilroy R."/>
        </authorList>
    </citation>
    <scope>NUCLEOTIDE SEQUENCE</scope>
    <source>
        <strain evidence="3">CHK193-16274</strain>
    </source>
</reference>
<dbReference type="EMBL" id="DYWV01000333">
    <property type="protein sequence ID" value="HJF41159.1"/>
    <property type="molecule type" value="Genomic_DNA"/>
</dbReference>
<dbReference type="AlphaFoldDB" id="A0A921GEP5"/>